<gene>
    <name evidence="2" type="ORF">FSB_LOCUS28329</name>
</gene>
<accession>A0A2N9GD15</accession>
<dbReference type="AlphaFoldDB" id="A0A2N9GD15"/>
<protein>
    <recommendedName>
        <fullName evidence="1">Nucleotide-diphospho-sugar transferase domain-containing protein</fullName>
    </recommendedName>
</protein>
<name>A0A2N9GD15_FAGSY</name>
<dbReference type="PANTHER" id="PTHR46038">
    <property type="entry name" value="EXPRESSED PROTEIN-RELATED"/>
    <property type="match status" value="1"/>
</dbReference>
<reference evidence="2" key="1">
    <citation type="submission" date="2018-02" db="EMBL/GenBank/DDBJ databases">
        <authorList>
            <person name="Cohen D.B."/>
            <person name="Kent A.D."/>
        </authorList>
    </citation>
    <scope>NUCLEOTIDE SEQUENCE</scope>
</reference>
<dbReference type="InterPro" id="IPR044821">
    <property type="entry name" value="At1g28695/At4g15970-like"/>
</dbReference>
<dbReference type="Pfam" id="PF03407">
    <property type="entry name" value="Nucleotid_trans"/>
    <property type="match status" value="1"/>
</dbReference>
<sequence length="138" mass="16288">MYYYKCNVTNYKDALEGTLSEASIGNKMVIIAMVNKAYVEGDKPMLDLFLDAFWHGEDTRELVNHLLLVATDDTSYERCKFLRLHCYRLQMDDGMDSNGEKLYMSEDFIKMMWRRTLFLGDVLKRGYSFIFTVRFNLI</sequence>
<dbReference type="PANTHER" id="PTHR46038:SF29">
    <property type="entry name" value="NUCLEOTIDE-DIPHOSPHO-SUGAR TRANSFERASE DOMAIN-CONTAINING PROTEIN"/>
    <property type="match status" value="1"/>
</dbReference>
<dbReference type="EMBL" id="OIVN01002090">
    <property type="protein sequence ID" value="SPD00447.1"/>
    <property type="molecule type" value="Genomic_DNA"/>
</dbReference>
<feature type="domain" description="Nucleotide-diphospho-sugar transferase" evidence="1">
    <location>
        <begin position="62"/>
        <end position="132"/>
    </location>
</feature>
<evidence type="ECO:0000259" key="1">
    <source>
        <dbReference type="Pfam" id="PF03407"/>
    </source>
</evidence>
<dbReference type="InterPro" id="IPR005069">
    <property type="entry name" value="Nucl-diP-sugar_transferase"/>
</dbReference>
<proteinExistence type="predicted"/>
<evidence type="ECO:0000313" key="2">
    <source>
        <dbReference type="EMBL" id="SPD00447.1"/>
    </source>
</evidence>
<organism evidence="2">
    <name type="scientific">Fagus sylvatica</name>
    <name type="common">Beechnut</name>
    <dbReference type="NCBI Taxonomy" id="28930"/>
    <lineage>
        <taxon>Eukaryota</taxon>
        <taxon>Viridiplantae</taxon>
        <taxon>Streptophyta</taxon>
        <taxon>Embryophyta</taxon>
        <taxon>Tracheophyta</taxon>
        <taxon>Spermatophyta</taxon>
        <taxon>Magnoliopsida</taxon>
        <taxon>eudicotyledons</taxon>
        <taxon>Gunneridae</taxon>
        <taxon>Pentapetalae</taxon>
        <taxon>rosids</taxon>
        <taxon>fabids</taxon>
        <taxon>Fagales</taxon>
        <taxon>Fagaceae</taxon>
        <taxon>Fagus</taxon>
    </lineage>
</organism>